<gene>
    <name evidence="3" type="ORF">TeGR_g141</name>
</gene>
<evidence type="ECO:0000313" key="3">
    <source>
        <dbReference type="EMBL" id="GMI56100.1"/>
    </source>
</evidence>
<dbReference type="EMBL" id="BRYB01006375">
    <property type="protein sequence ID" value="GMI56100.1"/>
    <property type="molecule type" value="Genomic_DNA"/>
</dbReference>
<dbReference type="Proteomes" id="UP001165060">
    <property type="component" value="Unassembled WGS sequence"/>
</dbReference>
<dbReference type="PROSITE" id="PS00028">
    <property type="entry name" value="ZINC_FINGER_C2H2_1"/>
    <property type="match status" value="1"/>
</dbReference>
<keyword evidence="1" id="KW-0732">Signal</keyword>
<feature type="chain" id="PRO_5045438200" description="C2H2-type domain-containing protein" evidence="1">
    <location>
        <begin position="23"/>
        <end position="251"/>
    </location>
</feature>
<evidence type="ECO:0000259" key="2">
    <source>
        <dbReference type="PROSITE" id="PS00028"/>
    </source>
</evidence>
<comment type="caution">
    <text evidence="3">The sequence shown here is derived from an EMBL/GenBank/DDBJ whole genome shotgun (WGS) entry which is preliminary data.</text>
</comment>
<feature type="domain" description="C2H2-type" evidence="2">
    <location>
        <begin position="166"/>
        <end position="186"/>
    </location>
</feature>
<name>A0ABQ6NCV6_9STRA</name>
<feature type="signal peptide" evidence="1">
    <location>
        <begin position="1"/>
        <end position="22"/>
    </location>
</feature>
<organism evidence="3 4">
    <name type="scientific">Tetraparma gracilis</name>
    <dbReference type="NCBI Taxonomy" id="2962635"/>
    <lineage>
        <taxon>Eukaryota</taxon>
        <taxon>Sar</taxon>
        <taxon>Stramenopiles</taxon>
        <taxon>Ochrophyta</taxon>
        <taxon>Bolidophyceae</taxon>
        <taxon>Parmales</taxon>
        <taxon>Triparmaceae</taxon>
        <taxon>Tetraparma</taxon>
    </lineage>
</organism>
<protein>
    <recommendedName>
        <fullName evidence="2">C2H2-type domain-containing protein</fullName>
    </recommendedName>
</protein>
<proteinExistence type="predicted"/>
<reference evidence="3 4" key="1">
    <citation type="journal article" date="2023" name="Commun. Biol.">
        <title>Genome analysis of Parmales, the sister group of diatoms, reveals the evolutionary specialization of diatoms from phago-mixotrophs to photoautotrophs.</title>
        <authorList>
            <person name="Ban H."/>
            <person name="Sato S."/>
            <person name="Yoshikawa S."/>
            <person name="Yamada K."/>
            <person name="Nakamura Y."/>
            <person name="Ichinomiya M."/>
            <person name="Sato N."/>
            <person name="Blanc-Mathieu R."/>
            <person name="Endo H."/>
            <person name="Kuwata A."/>
            <person name="Ogata H."/>
        </authorList>
    </citation>
    <scope>NUCLEOTIDE SEQUENCE [LARGE SCALE GENOMIC DNA]</scope>
</reference>
<accession>A0ABQ6NCV6</accession>
<sequence length="251" mass="27443">MAIPFLALFSLGGLKLLAGSAATKGIPFLLRLAPRYALKYSPALFKVGLKWTPYYTSKYLAYGMVGNPKTSYRIALRMNRKFSANPRDPATKAALRTAFSGVSMTATQLQALDSLGMTILQNQRDLKAPEQTWSDLEMYMKLRGLSKEGRKEATPPPPPPSTATRCEHCFVTFGTPPELVHHQTYHCFPSNPSRVLELFPPASAAIDTFSGAPVTVLGPASNPKFRHAAVSTRDANGLVCDIKISRLELQA</sequence>
<evidence type="ECO:0000256" key="1">
    <source>
        <dbReference type="SAM" id="SignalP"/>
    </source>
</evidence>
<keyword evidence="4" id="KW-1185">Reference proteome</keyword>
<evidence type="ECO:0000313" key="4">
    <source>
        <dbReference type="Proteomes" id="UP001165060"/>
    </source>
</evidence>
<dbReference type="InterPro" id="IPR013087">
    <property type="entry name" value="Znf_C2H2_type"/>
</dbReference>